<dbReference type="EMBL" id="JBHSFG010000052">
    <property type="protein sequence ID" value="MFC4468737.1"/>
    <property type="molecule type" value="Genomic_DNA"/>
</dbReference>
<comment type="caution">
    <text evidence="2">The sequence shown here is derived from an EMBL/GenBank/DDBJ whole genome shotgun (WGS) entry which is preliminary data.</text>
</comment>
<feature type="region of interest" description="Disordered" evidence="1">
    <location>
        <begin position="1"/>
        <end position="40"/>
    </location>
</feature>
<reference evidence="3" key="1">
    <citation type="journal article" date="2019" name="Int. J. Syst. Evol. Microbiol.">
        <title>The Global Catalogue of Microorganisms (GCM) 10K type strain sequencing project: providing services to taxonomists for standard genome sequencing and annotation.</title>
        <authorList>
            <consortium name="The Broad Institute Genomics Platform"/>
            <consortium name="The Broad Institute Genome Sequencing Center for Infectious Disease"/>
            <person name="Wu L."/>
            <person name="Ma J."/>
        </authorList>
    </citation>
    <scope>NUCLEOTIDE SEQUENCE [LARGE SCALE GENOMIC DNA]</scope>
    <source>
        <strain evidence="3">DT43</strain>
    </source>
</reference>
<name>A0ABV8YVW9_9ACTN</name>
<sequence length="40" mass="4360">MTPAEETAADLAATGASVSMHPVHQARDQTKRNRVDVLRQ</sequence>
<dbReference type="RefSeq" id="WP_386346766.1">
    <property type="nucleotide sequence ID" value="NZ_JBHSFG010000052.1"/>
</dbReference>
<protein>
    <submittedName>
        <fullName evidence="2">Uncharacterized protein</fullName>
    </submittedName>
</protein>
<dbReference type="Proteomes" id="UP001596012">
    <property type="component" value="Unassembled WGS sequence"/>
</dbReference>
<evidence type="ECO:0000256" key="1">
    <source>
        <dbReference type="SAM" id="MobiDB-lite"/>
    </source>
</evidence>
<proteinExistence type="predicted"/>
<accession>A0ABV8YVW9</accession>
<evidence type="ECO:0000313" key="2">
    <source>
        <dbReference type="EMBL" id="MFC4468737.1"/>
    </source>
</evidence>
<organism evidence="2 3">
    <name type="scientific">Streptomyces xiangluensis</name>
    <dbReference type="NCBI Taxonomy" id="2665720"/>
    <lineage>
        <taxon>Bacteria</taxon>
        <taxon>Bacillati</taxon>
        <taxon>Actinomycetota</taxon>
        <taxon>Actinomycetes</taxon>
        <taxon>Kitasatosporales</taxon>
        <taxon>Streptomycetaceae</taxon>
        <taxon>Streptomyces</taxon>
    </lineage>
</organism>
<feature type="compositionally biased region" description="Basic and acidic residues" evidence="1">
    <location>
        <begin position="25"/>
        <end position="40"/>
    </location>
</feature>
<gene>
    <name evidence="2" type="ORF">ACFPH6_30105</name>
</gene>
<keyword evidence="3" id="KW-1185">Reference proteome</keyword>
<evidence type="ECO:0000313" key="3">
    <source>
        <dbReference type="Proteomes" id="UP001596012"/>
    </source>
</evidence>